<feature type="non-terminal residue" evidence="1">
    <location>
        <position position="1"/>
    </location>
</feature>
<keyword evidence="2" id="KW-1185">Reference proteome</keyword>
<sequence length="222" mass="26155">GYEVEAIDIEDKGFQNTRKMDYLLSEKKDYKNSLRLRPFLPEVFLAKTIELFGRDAPILLFTPYGMRFNLTPKSRRLLKFDGGKYPNITLGFSQTGDLIKKNEKKQRDGNILNAKKYFIKFFEAENEYQIQEIYDVITKNFYFALVEIEYDDKVEELFTALNNTGLNLSNADLLKSLLIRKAKTGSEEQVIQTWEKEIVEIITEARKRQTINREMDRFLIDF</sequence>
<comment type="caution">
    <text evidence="1">The sequence shown here is derived from an EMBL/GenBank/DDBJ whole genome shotgun (WGS) entry which is preliminary data.</text>
</comment>
<gene>
    <name evidence="1" type="ORF">RPERSI_LOCUS10778</name>
</gene>
<reference evidence="1" key="1">
    <citation type="submission" date="2021-06" db="EMBL/GenBank/DDBJ databases">
        <authorList>
            <person name="Kallberg Y."/>
            <person name="Tangrot J."/>
            <person name="Rosling A."/>
        </authorList>
    </citation>
    <scope>NUCLEOTIDE SEQUENCE</scope>
    <source>
        <strain evidence="1">MA461A</strain>
    </source>
</reference>
<evidence type="ECO:0000313" key="1">
    <source>
        <dbReference type="EMBL" id="CAG8714400.1"/>
    </source>
</evidence>
<protein>
    <submittedName>
        <fullName evidence="1">32615_t:CDS:1</fullName>
    </submittedName>
</protein>
<organism evidence="1 2">
    <name type="scientific">Racocetra persica</name>
    <dbReference type="NCBI Taxonomy" id="160502"/>
    <lineage>
        <taxon>Eukaryota</taxon>
        <taxon>Fungi</taxon>
        <taxon>Fungi incertae sedis</taxon>
        <taxon>Mucoromycota</taxon>
        <taxon>Glomeromycotina</taxon>
        <taxon>Glomeromycetes</taxon>
        <taxon>Diversisporales</taxon>
        <taxon>Gigasporaceae</taxon>
        <taxon>Racocetra</taxon>
    </lineage>
</organism>
<dbReference type="Proteomes" id="UP000789920">
    <property type="component" value="Unassembled WGS sequence"/>
</dbReference>
<name>A0ACA9PL21_9GLOM</name>
<dbReference type="EMBL" id="CAJVQC010021645">
    <property type="protein sequence ID" value="CAG8714400.1"/>
    <property type="molecule type" value="Genomic_DNA"/>
</dbReference>
<accession>A0ACA9PL21</accession>
<evidence type="ECO:0000313" key="2">
    <source>
        <dbReference type="Proteomes" id="UP000789920"/>
    </source>
</evidence>
<proteinExistence type="predicted"/>